<gene>
    <name evidence="1" type="ORF">SAMN05216249_104101</name>
</gene>
<dbReference type="RefSeq" id="WP_092870827.1">
    <property type="nucleotide sequence ID" value="NZ_FOJY01000004.1"/>
</dbReference>
<reference evidence="1 2" key="1">
    <citation type="submission" date="2016-10" db="EMBL/GenBank/DDBJ databases">
        <authorList>
            <person name="de Groot N.N."/>
        </authorList>
    </citation>
    <scope>NUCLEOTIDE SEQUENCE [LARGE SCALE GENOMIC DNA]</scope>
    <source>
        <strain evidence="1 2">DSM 5522</strain>
    </source>
</reference>
<dbReference type="EMBL" id="FOJY01000004">
    <property type="protein sequence ID" value="SFA88491.1"/>
    <property type="molecule type" value="Genomic_DNA"/>
</dbReference>
<dbReference type="Proteomes" id="UP000198838">
    <property type="component" value="Unassembled WGS sequence"/>
</dbReference>
<protein>
    <submittedName>
        <fullName evidence="1">Uncharacterized protein</fullName>
    </submittedName>
</protein>
<organism evidence="1 2">
    <name type="scientific">Acetitomaculum ruminis DSM 5522</name>
    <dbReference type="NCBI Taxonomy" id="1120918"/>
    <lineage>
        <taxon>Bacteria</taxon>
        <taxon>Bacillati</taxon>
        <taxon>Bacillota</taxon>
        <taxon>Clostridia</taxon>
        <taxon>Lachnospirales</taxon>
        <taxon>Lachnospiraceae</taxon>
        <taxon>Acetitomaculum</taxon>
    </lineage>
</organism>
<proteinExistence type="predicted"/>
<name>A0A1I0WIQ0_9FIRM</name>
<evidence type="ECO:0000313" key="2">
    <source>
        <dbReference type="Proteomes" id="UP000198838"/>
    </source>
</evidence>
<dbReference type="STRING" id="1120918.SAMN05216249_104101"/>
<sequence>MNLFELSEYLYSYLLNQGVKFSDEGYPIITEDMIIREMPDEVCPLGKTSAVKNKKRSMLVSFNNDEEIYKKLLSLDKDIDKYLEFKAFGGFDLSPRINWDLNLQKFNIALNMMADVYLALHGVKLIPNFRTGCLDTVDMLALYPTNSWFTVGVLGCSNGHIKINEMYLRTKLIITNPEMLIFYGKLKKEYSDILDEYGVQYKVFTDYQRISRGEKVK</sequence>
<dbReference type="AlphaFoldDB" id="A0A1I0WIQ0"/>
<evidence type="ECO:0000313" key="1">
    <source>
        <dbReference type="EMBL" id="SFA88491.1"/>
    </source>
</evidence>
<accession>A0A1I0WIQ0</accession>
<dbReference type="Pfam" id="PF14386">
    <property type="entry name" value="DUF4417"/>
    <property type="match status" value="1"/>
</dbReference>
<keyword evidence="2" id="KW-1185">Reference proteome</keyword>
<dbReference type="InterPro" id="IPR025530">
    <property type="entry name" value="DUF4417"/>
</dbReference>